<dbReference type="Proteomes" id="UP000003250">
    <property type="component" value="Unassembled WGS sequence"/>
</dbReference>
<proteinExistence type="predicted"/>
<evidence type="ECO:0000313" key="1">
    <source>
        <dbReference type="EMBL" id="EHK55590.1"/>
    </source>
</evidence>
<protein>
    <submittedName>
        <fullName evidence="1">Uncharacterized protein</fullName>
    </submittedName>
</protein>
<dbReference type="EMBL" id="AHAM01000159">
    <property type="protein sequence ID" value="EHK55590.1"/>
    <property type="molecule type" value="Genomic_DNA"/>
</dbReference>
<name>H0HUP4_9HYPH</name>
<reference evidence="1 2" key="1">
    <citation type="journal article" date="2012" name="J. Bacteriol.">
        <title>Draft Genome Sequence of Mesorhizobium alhagi CCNWXJ12-2T, a Novel Salt-Resistant Species Isolated from the Desert of Northwestern China.</title>
        <authorList>
            <person name="Zhou M."/>
            <person name="Chen W."/>
            <person name="Chen H."/>
            <person name="Wei G."/>
        </authorList>
    </citation>
    <scope>NUCLEOTIDE SEQUENCE [LARGE SCALE GENOMIC DNA]</scope>
    <source>
        <strain evidence="1 2">CCNWXJ12-2</strain>
    </source>
</reference>
<dbReference type="PATRIC" id="fig|1107882.3.peg.3813"/>
<sequence>MRRIASFNALAQQGLAQPTGFEKRTVLLKKGVSAHLARSISDLLDLT</sequence>
<dbReference type="AlphaFoldDB" id="H0HUP4"/>
<evidence type="ECO:0000313" key="2">
    <source>
        <dbReference type="Proteomes" id="UP000003250"/>
    </source>
</evidence>
<accession>H0HUP4</accession>
<keyword evidence="2" id="KW-1185">Reference proteome</keyword>
<gene>
    <name evidence="1" type="ORF">MAXJ12_19538</name>
</gene>
<organism evidence="1 2">
    <name type="scientific">Mesorhizobium alhagi CCNWXJ12-2</name>
    <dbReference type="NCBI Taxonomy" id="1107882"/>
    <lineage>
        <taxon>Bacteria</taxon>
        <taxon>Pseudomonadati</taxon>
        <taxon>Pseudomonadota</taxon>
        <taxon>Alphaproteobacteria</taxon>
        <taxon>Hyphomicrobiales</taxon>
        <taxon>Phyllobacteriaceae</taxon>
        <taxon>Allomesorhizobium</taxon>
    </lineage>
</organism>